<accession>A0A8S0ZLV8</accession>
<reference evidence="1 2" key="1">
    <citation type="submission" date="2020-04" db="EMBL/GenBank/DDBJ databases">
        <authorList>
            <person name="Wallbank WR R."/>
            <person name="Pardo Diaz C."/>
            <person name="Kozak K."/>
            <person name="Martin S."/>
            <person name="Jiggins C."/>
            <person name="Moest M."/>
            <person name="Warren A I."/>
            <person name="Byers J.R.P. K."/>
            <person name="Montejo-Kovacevich G."/>
            <person name="Yen C E."/>
        </authorList>
    </citation>
    <scope>NUCLEOTIDE SEQUENCE [LARGE SCALE GENOMIC DNA]</scope>
</reference>
<name>A0A8S0ZLV8_ARCPL</name>
<dbReference type="AlphaFoldDB" id="A0A8S0ZLV8"/>
<comment type="caution">
    <text evidence="1">The sequence shown here is derived from an EMBL/GenBank/DDBJ whole genome shotgun (WGS) entry which is preliminary data.</text>
</comment>
<evidence type="ECO:0000313" key="2">
    <source>
        <dbReference type="Proteomes" id="UP000494106"/>
    </source>
</evidence>
<dbReference type="EMBL" id="CADEBC010000481">
    <property type="protein sequence ID" value="CAB3234270.1"/>
    <property type="molecule type" value="Genomic_DNA"/>
</dbReference>
<evidence type="ECO:0000313" key="1">
    <source>
        <dbReference type="EMBL" id="CAB3234270.1"/>
    </source>
</evidence>
<protein>
    <submittedName>
        <fullName evidence="1">Uncharacterized protein</fullName>
    </submittedName>
</protein>
<dbReference type="Proteomes" id="UP000494106">
    <property type="component" value="Unassembled WGS sequence"/>
</dbReference>
<gene>
    <name evidence="1" type="ORF">APLA_LOCUS5548</name>
</gene>
<organism evidence="1 2">
    <name type="scientific">Arctia plantaginis</name>
    <name type="common">Wood tiger moth</name>
    <name type="synonym">Phalaena plantaginis</name>
    <dbReference type="NCBI Taxonomy" id="874455"/>
    <lineage>
        <taxon>Eukaryota</taxon>
        <taxon>Metazoa</taxon>
        <taxon>Ecdysozoa</taxon>
        <taxon>Arthropoda</taxon>
        <taxon>Hexapoda</taxon>
        <taxon>Insecta</taxon>
        <taxon>Pterygota</taxon>
        <taxon>Neoptera</taxon>
        <taxon>Endopterygota</taxon>
        <taxon>Lepidoptera</taxon>
        <taxon>Glossata</taxon>
        <taxon>Ditrysia</taxon>
        <taxon>Noctuoidea</taxon>
        <taxon>Erebidae</taxon>
        <taxon>Arctiinae</taxon>
        <taxon>Arctia</taxon>
    </lineage>
</organism>
<sequence>MCSEQFCACGASTVNTRVLRAQRSFLAILSRGCDTGRMFHAHISATFSRRVVASDAAGSANRTVNQSRPWELATCGPAPRRRPTRPRPADVVITRHQCQPYIQVTQPRVNVAIYRTSQPCE</sequence>
<keyword evidence="2" id="KW-1185">Reference proteome</keyword>
<proteinExistence type="predicted"/>